<comment type="caution">
    <text evidence="2">The sequence shown here is derived from an EMBL/GenBank/DDBJ whole genome shotgun (WGS) entry which is preliminary data.</text>
</comment>
<feature type="region of interest" description="Disordered" evidence="1">
    <location>
        <begin position="150"/>
        <end position="348"/>
    </location>
</feature>
<proteinExistence type="predicted"/>
<dbReference type="EMBL" id="JACVVK020000340">
    <property type="protein sequence ID" value="KAK7477830.1"/>
    <property type="molecule type" value="Genomic_DNA"/>
</dbReference>
<evidence type="ECO:0000256" key="1">
    <source>
        <dbReference type="SAM" id="MobiDB-lite"/>
    </source>
</evidence>
<feature type="compositionally biased region" description="Polar residues" evidence="1">
    <location>
        <begin position="700"/>
        <end position="727"/>
    </location>
</feature>
<feature type="compositionally biased region" description="Polar residues" evidence="1">
    <location>
        <begin position="590"/>
        <end position="608"/>
    </location>
</feature>
<accession>A0ABD0JRY0</accession>
<dbReference type="Proteomes" id="UP001519460">
    <property type="component" value="Unassembled WGS sequence"/>
</dbReference>
<feature type="compositionally biased region" description="Polar residues" evidence="1">
    <location>
        <begin position="44"/>
        <end position="60"/>
    </location>
</feature>
<feature type="region of interest" description="Disordered" evidence="1">
    <location>
        <begin position="698"/>
        <end position="729"/>
    </location>
</feature>
<feature type="compositionally biased region" description="Basic and acidic residues" evidence="1">
    <location>
        <begin position="209"/>
        <end position="225"/>
    </location>
</feature>
<organism evidence="2 3">
    <name type="scientific">Batillaria attramentaria</name>
    <dbReference type="NCBI Taxonomy" id="370345"/>
    <lineage>
        <taxon>Eukaryota</taxon>
        <taxon>Metazoa</taxon>
        <taxon>Spiralia</taxon>
        <taxon>Lophotrochozoa</taxon>
        <taxon>Mollusca</taxon>
        <taxon>Gastropoda</taxon>
        <taxon>Caenogastropoda</taxon>
        <taxon>Sorbeoconcha</taxon>
        <taxon>Cerithioidea</taxon>
        <taxon>Batillariidae</taxon>
        <taxon>Batillaria</taxon>
    </lineage>
</organism>
<feature type="region of interest" description="Disordered" evidence="1">
    <location>
        <begin position="1"/>
        <end position="131"/>
    </location>
</feature>
<gene>
    <name evidence="2" type="ORF">BaRGS_00030908</name>
</gene>
<keyword evidence="3" id="KW-1185">Reference proteome</keyword>
<evidence type="ECO:0000313" key="3">
    <source>
        <dbReference type="Proteomes" id="UP001519460"/>
    </source>
</evidence>
<evidence type="ECO:0000313" key="2">
    <source>
        <dbReference type="EMBL" id="KAK7477830.1"/>
    </source>
</evidence>
<reference evidence="2 3" key="1">
    <citation type="journal article" date="2023" name="Sci. Data">
        <title>Genome assembly of the Korean intertidal mud-creeper Batillaria attramentaria.</title>
        <authorList>
            <person name="Patra A.K."/>
            <person name="Ho P.T."/>
            <person name="Jun S."/>
            <person name="Lee S.J."/>
            <person name="Kim Y."/>
            <person name="Won Y.J."/>
        </authorList>
    </citation>
    <scope>NUCLEOTIDE SEQUENCE [LARGE SCALE GENOMIC DNA]</scope>
    <source>
        <strain evidence="2">Wonlab-2016</strain>
    </source>
</reference>
<feature type="compositionally biased region" description="Pro residues" evidence="1">
    <location>
        <begin position="7"/>
        <end position="27"/>
    </location>
</feature>
<feature type="region of interest" description="Disordered" evidence="1">
    <location>
        <begin position="588"/>
        <end position="608"/>
    </location>
</feature>
<feature type="compositionally biased region" description="Basic and acidic residues" evidence="1">
    <location>
        <begin position="96"/>
        <end position="117"/>
    </location>
</feature>
<protein>
    <submittedName>
        <fullName evidence="2">Uncharacterized protein</fullName>
    </submittedName>
</protein>
<feature type="compositionally biased region" description="Basic residues" evidence="1">
    <location>
        <begin position="274"/>
        <end position="284"/>
    </location>
</feature>
<sequence length="838" mass="90674">MHHHNPALPPGYPLSPRPVGSPHPAYPYSPHGSVVQVRERGSHPDNQSPNRVSTSTQAAWQSPPIVYPQHPGPGYIPAGHPPDPIYVVRQQGGHSSRKDSPRRSRKSRRDDSAERNSEYPSSERSSGYVDRNGVYQTYTVVERHSSYLERRSGYPNYGQERLQTVDPRDLGPSYSQQPTPVYHQHSAPQGMSDDPDVQFVSHVHGRGTSIDRETKSSRRSRESSRDRHHYHPSHAVMHSNQIMSPDESIQFDRTPRSHRQQSPDCASCVPEVRRKSKSSSKSHRSSPNPYILPATPGNTDRGVSPSYGQRAPSFSDLSCHPSFPGHDSRRSDVNGRGPTEPVWSNRGQQNVQLIHSRGDSGERVMPGQIDTASISGPTTQPYASQQTHFSVAGVQPAGAVSLVTGSSLTNDQAFSQQIILVDSLGQSSSLQCVPVMEPGQQQIITYQTSGLQDLTQILDTSTQQVTVGTDPSRNPNDSMGAFSASGAQLVSSDSAAMQSLTTFTSDSSVQTQTQTLQDVRASIGGQTYVRRLSGDFNQAQLSLVPPDNAVQGQIQSGLSAESGLLVQQNTSVGDAIISQAFSLQHLFDDTNGSQPQSSDQAAMSVPDQGNISQQAPMDLTGLQGMQVQQASFEVTGVQQTSLEANSTQSGPVQQIQLDPNAIQGVQDHNSSAAFVTLTPEDMMLLPSVEQHQVFVLEPPGSSSQTRPASISGTRRSSWHTPEHSINGSVAEDEDPALVIDLSTELADEDDVIFTSSLGEQQDNKALIARANSPIAELGEHGLRIASVFSLATSRRTRRTMSDSVLQEVEVATRQTGATLGNVADTSVVSNGRLQQNRA</sequence>
<name>A0ABD0JRY0_9CAEN</name>
<dbReference type="AlphaFoldDB" id="A0ABD0JRY0"/>